<evidence type="ECO:0000259" key="8">
    <source>
        <dbReference type="Pfam" id="PF04613"/>
    </source>
</evidence>
<dbReference type="Gene3D" id="2.160.10.10">
    <property type="entry name" value="Hexapeptide repeat proteins"/>
    <property type="match status" value="1"/>
</dbReference>
<accession>A0ABW5UPL5</accession>
<evidence type="ECO:0000256" key="5">
    <source>
        <dbReference type="ARBA" id="ARBA00023098"/>
    </source>
</evidence>
<reference evidence="10" key="1">
    <citation type="journal article" date="2019" name="Int. J. Syst. Evol. Microbiol.">
        <title>The Global Catalogue of Microorganisms (GCM) 10K type strain sequencing project: providing services to taxonomists for standard genome sequencing and annotation.</title>
        <authorList>
            <consortium name="The Broad Institute Genomics Platform"/>
            <consortium name="The Broad Institute Genome Sequencing Center for Infectious Disease"/>
            <person name="Wu L."/>
            <person name="Ma J."/>
        </authorList>
    </citation>
    <scope>NUCLEOTIDE SEQUENCE [LARGE SCALE GENOMIC DNA]</scope>
    <source>
        <strain evidence="10">TISTR 1906</strain>
    </source>
</reference>
<dbReference type="Gene3D" id="3.40.1390.10">
    <property type="entry name" value="MurE/MurF, N-terminal domain"/>
    <property type="match status" value="1"/>
</dbReference>
<gene>
    <name evidence="7 9" type="primary">lpxD</name>
    <name evidence="9" type="ORF">ACFSW6_15860</name>
</gene>
<dbReference type="PANTHER" id="PTHR43378">
    <property type="entry name" value="UDP-3-O-ACYLGLUCOSAMINE N-ACYLTRANSFERASE"/>
    <property type="match status" value="1"/>
</dbReference>
<comment type="caution">
    <text evidence="9">The sequence shown here is derived from an EMBL/GenBank/DDBJ whole genome shotgun (WGS) entry which is preliminary data.</text>
</comment>
<evidence type="ECO:0000256" key="1">
    <source>
        <dbReference type="ARBA" id="ARBA00022516"/>
    </source>
</evidence>
<dbReference type="PANTHER" id="PTHR43378:SF2">
    <property type="entry name" value="UDP-3-O-ACYLGLUCOSAMINE N-ACYLTRANSFERASE 1, MITOCHONDRIAL-RELATED"/>
    <property type="match status" value="1"/>
</dbReference>
<keyword evidence="3 7" id="KW-0808">Transferase</keyword>
<evidence type="ECO:0000256" key="7">
    <source>
        <dbReference type="HAMAP-Rule" id="MF_00523"/>
    </source>
</evidence>
<comment type="subunit">
    <text evidence="7">Homotrimer.</text>
</comment>
<dbReference type="NCBIfam" id="TIGR01853">
    <property type="entry name" value="lipid_A_lpxD"/>
    <property type="match status" value="1"/>
</dbReference>
<keyword evidence="6 7" id="KW-0012">Acyltransferase</keyword>
<evidence type="ECO:0000256" key="6">
    <source>
        <dbReference type="ARBA" id="ARBA00023315"/>
    </source>
</evidence>
<evidence type="ECO:0000313" key="10">
    <source>
        <dbReference type="Proteomes" id="UP001597463"/>
    </source>
</evidence>
<keyword evidence="1 7" id="KW-0444">Lipid biosynthesis</keyword>
<comment type="similarity">
    <text evidence="7">Belongs to the transferase hexapeptide repeat family. LpxD subfamily.</text>
</comment>
<sequence>MSVSLGEIVDALGGELVGGERGTPISRIAPLDSAGAGDLSFLSNPRYRQQLAASQAACVIVAPAMREEASQRGACIVAADPYAYFARATQWWKARHAGNAPCGIHPSAVVHPSAEIHVSAYVGPLCVVDAGARVGAGSVLKSRVTLGEACEIGERCIVHPGVVIGADGFGFAPSGGQWVKIEQLGRVRIGNDVEIGANTCVDRGALDDTVIEDGVKIDNLVQIAHNVHIGAHTVIAGNTGIAGSARIGAHCSIGGAANILGHLSIADGTVISPTSMVTRSIPKAGFYTGIFPLQENEQWEKNAATFKQLYALRERVKKLEQALADEPRGNNGNR</sequence>
<dbReference type="InterPro" id="IPR020573">
    <property type="entry name" value="UDP_GlcNAc_AcTrfase_non-rep"/>
</dbReference>
<dbReference type="RefSeq" id="WP_066480318.1">
    <property type="nucleotide sequence ID" value="NZ_BCNT01000012.1"/>
</dbReference>
<dbReference type="GO" id="GO:0103118">
    <property type="term" value="F:UDP-3-O-[(3R)-3-hydroxyacyl]-glucosamine N-acyltransferase activity"/>
    <property type="evidence" value="ECO:0007669"/>
    <property type="project" value="UniProtKB-EC"/>
</dbReference>
<organism evidence="9 10">
    <name type="scientific">Comamonas terrae</name>
    <dbReference type="NCBI Taxonomy" id="673548"/>
    <lineage>
        <taxon>Bacteria</taxon>
        <taxon>Pseudomonadati</taxon>
        <taxon>Pseudomonadota</taxon>
        <taxon>Betaproteobacteria</taxon>
        <taxon>Burkholderiales</taxon>
        <taxon>Comamonadaceae</taxon>
        <taxon>Comamonas</taxon>
    </lineage>
</organism>
<keyword evidence="5 7" id="KW-0443">Lipid metabolism</keyword>
<evidence type="ECO:0000313" key="9">
    <source>
        <dbReference type="EMBL" id="MFD2755558.1"/>
    </source>
</evidence>
<dbReference type="InterPro" id="IPR001451">
    <property type="entry name" value="Hexapep"/>
</dbReference>
<dbReference type="CDD" id="cd03352">
    <property type="entry name" value="LbH_LpxD"/>
    <property type="match status" value="1"/>
</dbReference>
<keyword evidence="10" id="KW-1185">Reference proteome</keyword>
<dbReference type="EMBL" id="JBHUMV010000007">
    <property type="protein sequence ID" value="MFD2755558.1"/>
    <property type="molecule type" value="Genomic_DNA"/>
</dbReference>
<dbReference type="Proteomes" id="UP001597463">
    <property type="component" value="Unassembled WGS sequence"/>
</dbReference>
<dbReference type="HAMAP" id="MF_00523">
    <property type="entry name" value="LpxD"/>
    <property type="match status" value="1"/>
</dbReference>
<comment type="catalytic activity">
    <reaction evidence="7">
        <text>a UDP-3-O-[(3R)-3-hydroxyacyl]-alpha-D-glucosamine + a (3R)-hydroxyacyl-[ACP] = a UDP-2-N,3-O-bis[(3R)-3-hydroxyacyl]-alpha-D-glucosamine + holo-[ACP] + H(+)</text>
        <dbReference type="Rhea" id="RHEA:53836"/>
        <dbReference type="Rhea" id="RHEA-COMP:9685"/>
        <dbReference type="Rhea" id="RHEA-COMP:9945"/>
        <dbReference type="ChEBI" id="CHEBI:15378"/>
        <dbReference type="ChEBI" id="CHEBI:64479"/>
        <dbReference type="ChEBI" id="CHEBI:78827"/>
        <dbReference type="ChEBI" id="CHEBI:137740"/>
        <dbReference type="ChEBI" id="CHEBI:137748"/>
        <dbReference type="EC" id="2.3.1.191"/>
    </reaction>
</comment>
<dbReference type="NCBIfam" id="NF002060">
    <property type="entry name" value="PRK00892.1"/>
    <property type="match status" value="1"/>
</dbReference>
<protein>
    <recommendedName>
        <fullName evidence="7">UDP-3-O-acylglucosamine N-acyltransferase</fullName>
        <ecNumber evidence="7">2.3.1.191</ecNumber>
    </recommendedName>
</protein>
<keyword evidence="4 7" id="KW-0677">Repeat</keyword>
<feature type="active site" description="Proton acceptor" evidence="7">
    <location>
        <position position="225"/>
    </location>
</feature>
<evidence type="ECO:0000256" key="3">
    <source>
        <dbReference type="ARBA" id="ARBA00022679"/>
    </source>
</evidence>
<dbReference type="InterPro" id="IPR007691">
    <property type="entry name" value="LpxD"/>
</dbReference>
<dbReference type="SUPFAM" id="SSF51161">
    <property type="entry name" value="Trimeric LpxA-like enzymes"/>
    <property type="match status" value="1"/>
</dbReference>
<evidence type="ECO:0000256" key="4">
    <source>
        <dbReference type="ARBA" id="ARBA00022737"/>
    </source>
</evidence>
<proteinExistence type="inferred from homology"/>
<dbReference type="EC" id="2.3.1.191" evidence="7"/>
<feature type="domain" description="UDP-3-O-[3-hydroxymyristoyl] glucosamine N-acyltransferase non-repeat region" evidence="8">
    <location>
        <begin position="24"/>
        <end position="91"/>
    </location>
</feature>
<keyword evidence="2 7" id="KW-0441">Lipid A biosynthesis</keyword>
<name>A0ABW5UPL5_9BURK</name>
<dbReference type="Pfam" id="PF04613">
    <property type="entry name" value="LpxD"/>
    <property type="match status" value="1"/>
</dbReference>
<dbReference type="InterPro" id="IPR011004">
    <property type="entry name" value="Trimer_LpxA-like_sf"/>
</dbReference>
<evidence type="ECO:0000256" key="2">
    <source>
        <dbReference type="ARBA" id="ARBA00022556"/>
    </source>
</evidence>
<dbReference type="Pfam" id="PF00132">
    <property type="entry name" value="Hexapep"/>
    <property type="match status" value="2"/>
</dbReference>
<comment type="pathway">
    <text evidence="7">Bacterial outer membrane biogenesis; LPS lipid A biosynthesis.</text>
</comment>
<comment type="function">
    <text evidence="7">Catalyzes the N-acylation of UDP-3-O-acylglucosamine using 3-hydroxyacyl-ACP as the acyl donor. Is involved in the biosynthesis of lipid A, a phosphorylated glycolipid that anchors the lipopolysaccharide to the outer membrane of the cell.</text>
</comment>